<accession>A0A077R9J9</accession>
<keyword evidence="1" id="KW-0732">Signal</keyword>
<reference evidence="2" key="1">
    <citation type="journal article" date="2014" name="Genome Biol. Evol.">
        <title>Gene Loss Rather Than Gene Gain Is Associated with a Host Jump from Monocots to Dicots in the Smut Fungus Melanopsichium pennsylvanicum.</title>
        <authorList>
            <person name="Sharma R."/>
            <person name="Mishra B."/>
            <person name="Runge F."/>
            <person name="Thines M."/>
        </authorList>
    </citation>
    <scope>NUCLEOTIDE SEQUENCE</scope>
    <source>
        <strain evidence="2">4</strain>
    </source>
</reference>
<dbReference type="AlphaFoldDB" id="A0A077R9J9"/>
<organism evidence="2">
    <name type="scientific">Melanopsichium pennsylvanicum 4</name>
    <dbReference type="NCBI Taxonomy" id="1398559"/>
    <lineage>
        <taxon>Eukaryota</taxon>
        <taxon>Fungi</taxon>
        <taxon>Dikarya</taxon>
        <taxon>Basidiomycota</taxon>
        <taxon>Ustilaginomycotina</taxon>
        <taxon>Ustilaginomycetes</taxon>
        <taxon>Ustilaginales</taxon>
        <taxon>Ustilaginaceae</taxon>
        <taxon>Melanopsichium</taxon>
    </lineage>
</organism>
<proteinExistence type="predicted"/>
<protein>
    <submittedName>
        <fullName evidence="2">Uncharacterized protein</fullName>
    </submittedName>
</protein>
<feature type="chain" id="PRO_5001723434" evidence="1">
    <location>
        <begin position="23"/>
        <end position="430"/>
    </location>
</feature>
<evidence type="ECO:0000256" key="1">
    <source>
        <dbReference type="SAM" id="SignalP"/>
    </source>
</evidence>
<evidence type="ECO:0000313" key="2">
    <source>
        <dbReference type="EMBL" id="CDI56123.1"/>
    </source>
</evidence>
<name>A0A077R9J9_9BASI</name>
<dbReference type="EMBL" id="HG529676">
    <property type="protein sequence ID" value="CDI56123.1"/>
    <property type="molecule type" value="Genomic_DNA"/>
</dbReference>
<sequence>MPNSVVTFICLVVLSILQPVSSLPTGGQQGPKDWYPYSLYHDTSSNSYPEVNSWVAPDAQQSTTVFGHDLTAGPSQQPAAWMEGQPEGWNQDHHSWGLGLPQQRTADHSQLHGQRTADHRLFGVDLAAGPSQQPAAWMEGQPEGWNQDHHSWGLGLPQQRTADHRLFGVDLTAGPSQQPAAWMEGQPEGWNQDHHSLGLGLPQQRATLTEAWRYGHTLNLGLPQQETAGSSLFGRPLGVGPSEIAGASSNPGVTDLNNPPDNSDGLLPHQSPDIHVNVMKELDAGHHAVLNFNIYDGQLSTTIPASLLSDETEGKLKDWSHTGFANRFVRYLVFRAGGEAGYDYLYLTRPMTESDYKQIFPQLQIDHTKFIPMVVHRTKLGQKNFYPFGDVDIVGIQFVSPKPFQTLRSVGVKKVELRQVVDAIRKGLHS</sequence>
<feature type="signal peptide" evidence="1">
    <location>
        <begin position="1"/>
        <end position="22"/>
    </location>
</feature>